<evidence type="ECO:0000313" key="7">
    <source>
        <dbReference type="Proteomes" id="UP001451606"/>
    </source>
</evidence>
<name>A0AAX4NIP3_9ARCH</name>
<dbReference type="EMBL" id="CP133772">
    <property type="protein sequence ID" value="WYY01064.1"/>
    <property type="molecule type" value="Genomic_DNA"/>
</dbReference>
<gene>
    <name evidence="6" type="ORF">OXIME_001660</name>
</gene>
<reference evidence="6 7" key="1">
    <citation type="submission" date="2023-09" db="EMBL/GenBank/DDBJ databases">
        <authorList>
            <person name="Golyshina O.V."/>
            <person name="Lunev E.A."/>
            <person name="Bargiela R."/>
            <person name="Gaines M.C."/>
            <person name="Daum B."/>
            <person name="Bale N.J."/>
            <person name="Koenen M."/>
            <person name="Sinninghe Damst J.S."/>
            <person name="Yakimov M."/>
            <person name="Golyshin P.N."/>
        </authorList>
    </citation>
    <scope>NUCLEOTIDE SEQUENCE [LARGE SCALE GENOMIC DNA]</scope>
    <source>
        <strain evidence="6 7">M1</strain>
    </source>
</reference>
<protein>
    <submittedName>
        <fullName evidence="6">Class I adenylate-forming enzyme family protein</fullName>
    </submittedName>
</protein>
<proteinExistence type="inferred from homology"/>
<feature type="domain" description="AMP-binding enzyme C-terminal" evidence="5">
    <location>
        <begin position="467"/>
        <end position="541"/>
    </location>
</feature>
<dbReference type="Gene3D" id="3.30.300.30">
    <property type="match status" value="1"/>
</dbReference>
<keyword evidence="7" id="KW-1185">Reference proteome</keyword>
<evidence type="ECO:0000256" key="1">
    <source>
        <dbReference type="ARBA" id="ARBA00006432"/>
    </source>
</evidence>
<evidence type="ECO:0000256" key="2">
    <source>
        <dbReference type="ARBA" id="ARBA00022598"/>
    </source>
</evidence>
<comment type="similarity">
    <text evidence="1">Belongs to the ATP-dependent AMP-binding enzyme family.</text>
</comment>
<dbReference type="AlphaFoldDB" id="A0AAX4NIP3"/>
<organism evidence="6 7">
    <name type="scientific">Oxyplasma meridianum</name>
    <dbReference type="NCBI Taxonomy" id="3073602"/>
    <lineage>
        <taxon>Archaea</taxon>
        <taxon>Methanobacteriati</taxon>
        <taxon>Thermoplasmatota</taxon>
        <taxon>Thermoplasmata</taxon>
        <taxon>Thermoplasmatales</taxon>
        <taxon>Thermoplasmataceae</taxon>
        <taxon>Oxyplasma</taxon>
    </lineage>
</organism>
<dbReference type="Pfam" id="PF00501">
    <property type="entry name" value="AMP-binding"/>
    <property type="match status" value="1"/>
</dbReference>
<dbReference type="InterPro" id="IPR025110">
    <property type="entry name" value="AMP-bd_C"/>
</dbReference>
<evidence type="ECO:0000259" key="4">
    <source>
        <dbReference type="Pfam" id="PF00501"/>
    </source>
</evidence>
<feature type="domain" description="AMP-dependent synthetase/ligase" evidence="4">
    <location>
        <begin position="38"/>
        <end position="417"/>
    </location>
</feature>
<keyword evidence="2" id="KW-0436">Ligase</keyword>
<evidence type="ECO:0000313" key="6">
    <source>
        <dbReference type="EMBL" id="WYY01064.1"/>
    </source>
</evidence>
<dbReference type="InterPro" id="IPR042099">
    <property type="entry name" value="ANL_N_sf"/>
</dbReference>
<dbReference type="PANTHER" id="PTHR43201">
    <property type="entry name" value="ACYL-COA SYNTHETASE"/>
    <property type="match status" value="1"/>
</dbReference>
<evidence type="ECO:0000259" key="5">
    <source>
        <dbReference type="Pfam" id="PF13193"/>
    </source>
</evidence>
<dbReference type="GO" id="GO:0031956">
    <property type="term" value="F:medium-chain fatty acid-CoA ligase activity"/>
    <property type="evidence" value="ECO:0007669"/>
    <property type="project" value="TreeGrafter"/>
</dbReference>
<dbReference type="GeneID" id="95968398"/>
<accession>A0AAX4NIP3</accession>
<sequence>MTESGTSESDSNKNTETPKYDSMEEISQYSILKKISVEQESHPAIIYKSRYISFHNLLSSIDSLASYMSGMELVKGDRVAIFLENSPHFVISIYASMKIGAIAAPMDPELSNIEMRNSINSIGAKCIIISDVGFTKISDLAKKGINVIVVRYQDFMSFENGVARTFENLGVISQIPWSKSIVKFSDAMFEVPREEEELDLYRDTSLLIQTHSISGEQRFVKVTQMNLQAAIQSFNSWFPAFEKPLKVASLVPFFSIYSIVLSILIPFSRGWTAIIGDRLNITKEISDFILKNDPNLVLGNSFAVKLISGIEKKIRIKRKKVSPRIIISCLGNLPGDLLQKVEEELGFHIIEGYSIPEASGLTHLNDYDKNNRRSGSVGKALSMVVSEIVDEITGRPKQFMEEGQLTISGPQVTPGFWGLDEETKERIREGKFLTMDIAHKDKDSYYYITGRLNDQIYSGGIMISPREIEEVLTSIDTIAEAAVIGVPDKSGNEIIKAFITPAGGKRISLDRVTKIVASKLSPNKIPTEYVIMDGLPKTLNGNIIRRILKEEELAKQK</sequence>
<feature type="region of interest" description="Disordered" evidence="3">
    <location>
        <begin position="1"/>
        <end position="20"/>
    </location>
</feature>
<dbReference type="PANTHER" id="PTHR43201:SF5">
    <property type="entry name" value="MEDIUM-CHAIN ACYL-COA LIGASE ACSF2, MITOCHONDRIAL"/>
    <property type="match status" value="1"/>
</dbReference>
<dbReference type="KEGG" id="omr:OXIME_001660"/>
<dbReference type="Proteomes" id="UP001451606">
    <property type="component" value="Chromosome"/>
</dbReference>
<dbReference type="SUPFAM" id="SSF56801">
    <property type="entry name" value="Acetyl-CoA synthetase-like"/>
    <property type="match status" value="1"/>
</dbReference>
<feature type="compositionally biased region" description="Basic and acidic residues" evidence="3">
    <location>
        <begin position="10"/>
        <end position="20"/>
    </location>
</feature>
<dbReference type="Gene3D" id="3.40.50.12780">
    <property type="entry name" value="N-terminal domain of ligase-like"/>
    <property type="match status" value="1"/>
</dbReference>
<dbReference type="RefSeq" id="WP_393971384.1">
    <property type="nucleotide sequence ID" value="NZ_CP133772.1"/>
</dbReference>
<dbReference type="GO" id="GO:0006631">
    <property type="term" value="P:fatty acid metabolic process"/>
    <property type="evidence" value="ECO:0007669"/>
    <property type="project" value="TreeGrafter"/>
</dbReference>
<dbReference type="InterPro" id="IPR000873">
    <property type="entry name" value="AMP-dep_synth/lig_dom"/>
</dbReference>
<evidence type="ECO:0000256" key="3">
    <source>
        <dbReference type="SAM" id="MobiDB-lite"/>
    </source>
</evidence>
<dbReference type="Pfam" id="PF13193">
    <property type="entry name" value="AMP-binding_C"/>
    <property type="match status" value="1"/>
</dbReference>
<dbReference type="InterPro" id="IPR045851">
    <property type="entry name" value="AMP-bd_C_sf"/>
</dbReference>